<dbReference type="Gene3D" id="1.20.140.150">
    <property type="match status" value="1"/>
</dbReference>
<dbReference type="InterPro" id="IPR033331">
    <property type="entry name" value="TMEM127"/>
</dbReference>
<accession>A0AA89BSU6</accession>
<evidence type="ECO:0000313" key="4">
    <source>
        <dbReference type="EMBL" id="KAK3094350.1"/>
    </source>
</evidence>
<feature type="region of interest" description="Disordered" evidence="1">
    <location>
        <begin position="269"/>
        <end position="300"/>
    </location>
</feature>
<feature type="domain" description="Transmembrane protein 127 transmembrane region" evidence="3">
    <location>
        <begin position="136"/>
        <end position="248"/>
    </location>
</feature>
<organism evidence="4 5">
    <name type="scientific">Pinctada imbricata</name>
    <name type="common">Atlantic pearl-oyster</name>
    <name type="synonym">Pinctada martensii</name>
    <dbReference type="NCBI Taxonomy" id="66713"/>
    <lineage>
        <taxon>Eukaryota</taxon>
        <taxon>Metazoa</taxon>
        <taxon>Spiralia</taxon>
        <taxon>Lophotrochozoa</taxon>
        <taxon>Mollusca</taxon>
        <taxon>Bivalvia</taxon>
        <taxon>Autobranchia</taxon>
        <taxon>Pteriomorphia</taxon>
        <taxon>Pterioida</taxon>
        <taxon>Pterioidea</taxon>
        <taxon>Pteriidae</taxon>
        <taxon>Pinctada</taxon>
    </lineage>
</organism>
<evidence type="ECO:0000256" key="1">
    <source>
        <dbReference type="SAM" id="MobiDB-lite"/>
    </source>
</evidence>
<dbReference type="GO" id="GO:0032007">
    <property type="term" value="P:negative regulation of TOR signaling"/>
    <property type="evidence" value="ECO:0007669"/>
    <property type="project" value="InterPro"/>
</dbReference>
<dbReference type="PANTHER" id="PTHR28358">
    <property type="entry name" value="TRANSMEMBRANE PROTEIN 127"/>
    <property type="match status" value="1"/>
</dbReference>
<reference evidence="4" key="1">
    <citation type="submission" date="2019-08" db="EMBL/GenBank/DDBJ databases">
        <title>The improved chromosome-level genome for the pearl oyster Pinctada fucata martensii using PacBio sequencing and Hi-C.</title>
        <authorList>
            <person name="Zheng Z."/>
        </authorList>
    </citation>
    <scope>NUCLEOTIDE SEQUENCE</scope>
    <source>
        <strain evidence="4">ZZ-2019</strain>
        <tissue evidence="4">Adductor muscle</tissue>
    </source>
</reference>
<feature type="region of interest" description="Disordered" evidence="1">
    <location>
        <begin position="1"/>
        <end position="32"/>
    </location>
</feature>
<dbReference type="GO" id="GO:0016020">
    <property type="term" value="C:membrane"/>
    <property type="evidence" value="ECO:0007669"/>
    <property type="project" value="TreeGrafter"/>
</dbReference>
<evidence type="ECO:0000259" key="3">
    <source>
        <dbReference type="Pfam" id="PF20517"/>
    </source>
</evidence>
<feature type="compositionally biased region" description="Basic residues" evidence="1">
    <location>
        <begin position="22"/>
        <end position="32"/>
    </location>
</feature>
<dbReference type="GO" id="GO:0008285">
    <property type="term" value="P:negative regulation of cell population proliferation"/>
    <property type="evidence" value="ECO:0007669"/>
    <property type="project" value="InterPro"/>
</dbReference>
<keyword evidence="2" id="KW-0472">Membrane</keyword>
<dbReference type="InterPro" id="IPR046795">
    <property type="entry name" value="TMEM127_TM"/>
</dbReference>
<feature type="compositionally biased region" description="Pro residues" evidence="1">
    <location>
        <begin position="275"/>
        <end position="300"/>
    </location>
</feature>
<feature type="transmembrane region" description="Helical" evidence="2">
    <location>
        <begin position="148"/>
        <end position="169"/>
    </location>
</feature>
<dbReference type="PANTHER" id="PTHR28358:SF1">
    <property type="entry name" value="TRANSMEMBRANE PROTEIN 127"/>
    <property type="match status" value="1"/>
</dbReference>
<proteinExistence type="predicted"/>
<dbReference type="AlphaFoldDB" id="A0AA89BSU6"/>
<evidence type="ECO:0000256" key="2">
    <source>
        <dbReference type="SAM" id="Phobius"/>
    </source>
</evidence>
<feature type="transmembrane region" description="Helical" evidence="2">
    <location>
        <begin position="46"/>
        <end position="65"/>
    </location>
</feature>
<comment type="caution">
    <text evidence="4">The sequence shown here is derived from an EMBL/GenBank/DDBJ whole genome shotgun (WGS) entry which is preliminary data.</text>
</comment>
<keyword evidence="2" id="KW-0812">Transmembrane</keyword>
<dbReference type="Pfam" id="PF20517">
    <property type="entry name" value="TMEM127"/>
    <property type="match status" value="1"/>
</dbReference>
<gene>
    <name evidence="4" type="ORF">FSP39_000686</name>
</gene>
<dbReference type="Proteomes" id="UP001186944">
    <property type="component" value="Unassembled WGS sequence"/>
</dbReference>
<sequence>MPRSGRRRESSSRRSRSSGSRSRSRHRSHSSCHRRRRAYYKIKEKNFWSALCNMISIVIMCTSLAEPKWISLRGGGCQYQCKKDCSCITLDHLGAYQFFYSGRFQSISPSDCSSSGVVEKIYQYGPDTKADVMYNCVTQKAVILMKTIIAFTFIAMGCSLLGFMLDLIGPTKRALKILHRNAIMSIVSVILCVIVNLFCYWMTVEIQWLQKVTKIHTGSKVVVTFDISFYLITAAGAMGVLATALNCLRRYPVHDDSQASEPLMEDYDGMDALLIPPPPPPPSEDAPPPADSTPPPAYSP</sequence>
<feature type="transmembrane region" description="Helical" evidence="2">
    <location>
        <begin position="181"/>
        <end position="203"/>
    </location>
</feature>
<keyword evidence="2" id="KW-1133">Transmembrane helix</keyword>
<name>A0AA89BSU6_PINIB</name>
<evidence type="ECO:0000313" key="5">
    <source>
        <dbReference type="Proteomes" id="UP001186944"/>
    </source>
</evidence>
<keyword evidence="5" id="KW-1185">Reference proteome</keyword>
<feature type="transmembrane region" description="Helical" evidence="2">
    <location>
        <begin position="227"/>
        <end position="248"/>
    </location>
</feature>
<protein>
    <recommendedName>
        <fullName evidence="3">Transmembrane protein 127 transmembrane region domain-containing protein</fullName>
    </recommendedName>
</protein>
<dbReference type="EMBL" id="VSWD01000008">
    <property type="protein sequence ID" value="KAK3094350.1"/>
    <property type="molecule type" value="Genomic_DNA"/>
</dbReference>